<dbReference type="EMBL" id="JARBJD010000175">
    <property type="protein sequence ID" value="KAK2948489.1"/>
    <property type="molecule type" value="Genomic_DNA"/>
</dbReference>
<proteinExistence type="predicted"/>
<evidence type="ECO:0000313" key="1">
    <source>
        <dbReference type="EMBL" id="KAK2948489.1"/>
    </source>
</evidence>
<comment type="caution">
    <text evidence="1">The sequence shown here is derived from an EMBL/GenBank/DDBJ whole genome shotgun (WGS) entry which is preliminary data.</text>
</comment>
<evidence type="ECO:0000313" key="2">
    <source>
        <dbReference type="Proteomes" id="UP001281761"/>
    </source>
</evidence>
<name>A0ABQ9XCA4_9EUKA</name>
<protein>
    <submittedName>
        <fullName evidence="1">Uncharacterized protein</fullName>
    </submittedName>
</protein>
<dbReference type="Proteomes" id="UP001281761">
    <property type="component" value="Unassembled WGS sequence"/>
</dbReference>
<reference evidence="1 2" key="1">
    <citation type="journal article" date="2022" name="bioRxiv">
        <title>Genomics of Preaxostyla Flagellates Illuminates Evolutionary Transitions and the Path Towards Mitochondrial Loss.</title>
        <authorList>
            <person name="Novak L.V.F."/>
            <person name="Treitli S.C."/>
            <person name="Pyrih J."/>
            <person name="Halakuc P."/>
            <person name="Pipaliya S.V."/>
            <person name="Vacek V."/>
            <person name="Brzon O."/>
            <person name="Soukal P."/>
            <person name="Eme L."/>
            <person name="Dacks J.B."/>
            <person name="Karnkowska A."/>
            <person name="Elias M."/>
            <person name="Hampl V."/>
        </authorList>
    </citation>
    <scope>NUCLEOTIDE SEQUENCE [LARGE SCALE GENOMIC DNA]</scope>
    <source>
        <strain evidence="1">NAU3</strain>
        <tissue evidence="1">Gut</tissue>
    </source>
</reference>
<sequence>MIKDNTVNTEIGNCLVLWTSTPRSSSTFLAHHKTQFLAFIDHSKSTPSTIPLLTILTQLSFSPHLEISKMALKALCHRGENDPRLLHFLRAHKLPSTSTGSSLELVPFVGRLCGRLDEYVTKMTSPFTESSPSDGKIYTLSAPLPDESPLLTGNAVLEILRGGFTLLNSLLSCSDHTFHNILIDCDFVHLLKSTIITCLDLLEQPKSESNCTSVSDTDLLIDILDSSWNSVSSCLWDFDNTLHHVIQRVFSDIPQLCTLFERTCCHSSPTHSSHLSVIINITEFLPHWIPRMLEENLVERMIDQSKLISAPITDGHFHELLVWAVLNLLMNPKNSIKSKEKPKRRRMLRFERVLKPAKQYLQFILPREEFIRKENRHQQDFSTRVTDLFGQILMLERDLFKDGVIVETGREEWEVGWLVEKTDERVLAQRLRMIRGKDEEMKKNEKGRWKKRVERQREAGFEDAVEERLMRRDTRQRSEIVKYIKRVGMESGMNIQFFVG</sequence>
<keyword evidence="2" id="KW-1185">Reference proteome</keyword>
<accession>A0ABQ9XCA4</accession>
<organism evidence="1 2">
    <name type="scientific">Blattamonas nauphoetae</name>
    <dbReference type="NCBI Taxonomy" id="2049346"/>
    <lineage>
        <taxon>Eukaryota</taxon>
        <taxon>Metamonada</taxon>
        <taxon>Preaxostyla</taxon>
        <taxon>Oxymonadida</taxon>
        <taxon>Blattamonas</taxon>
    </lineage>
</organism>
<gene>
    <name evidence="1" type="ORF">BLNAU_16558</name>
</gene>